<feature type="domain" description="DUF2383" evidence="1">
    <location>
        <begin position="9"/>
        <end position="117"/>
    </location>
</feature>
<keyword evidence="3" id="KW-1185">Reference proteome</keyword>
<protein>
    <submittedName>
        <fullName evidence="2">PA2169 family four-helix-bundle protein</fullName>
    </submittedName>
</protein>
<dbReference type="Gene3D" id="1.20.1260.10">
    <property type="match status" value="1"/>
</dbReference>
<dbReference type="Pfam" id="PF09537">
    <property type="entry name" value="DUF2383"/>
    <property type="match status" value="1"/>
</dbReference>
<dbReference type="InterPro" id="IPR012347">
    <property type="entry name" value="Ferritin-like"/>
</dbReference>
<dbReference type="InterPro" id="IPR016920">
    <property type="entry name" value="UCP029477"/>
</dbReference>
<sequence>MADDNHSGTISTLNTLIATTIDSVTGYEDSAKNIHDERLREVFRSRADERQRVVEDLRSEVRRLGGDPEDGGSFLGKAHQRFEDLKAAVTGRDEKAIINEVERGEDYLKEKWQAALQSDELKGESHELVERNYQSIKAGHDQISQLKHGFKASAQA</sequence>
<dbReference type="RefSeq" id="WP_344698553.1">
    <property type="nucleotide sequence ID" value="NZ_BAABBM010000001.1"/>
</dbReference>
<dbReference type="InterPro" id="IPR011971">
    <property type="entry name" value="CHP02284"/>
</dbReference>
<evidence type="ECO:0000259" key="1">
    <source>
        <dbReference type="Pfam" id="PF09537"/>
    </source>
</evidence>
<dbReference type="NCBIfam" id="TIGR02284">
    <property type="entry name" value="PA2169 family four-helix-bundle protein"/>
    <property type="match status" value="1"/>
</dbReference>
<dbReference type="InterPro" id="IPR019052">
    <property type="entry name" value="DUF2383"/>
</dbReference>
<dbReference type="Proteomes" id="UP001500827">
    <property type="component" value="Unassembled WGS sequence"/>
</dbReference>
<gene>
    <name evidence="2" type="ORF">GCM10022276_09660</name>
</gene>
<dbReference type="InterPro" id="IPR009078">
    <property type="entry name" value="Ferritin-like_SF"/>
</dbReference>
<evidence type="ECO:0000313" key="2">
    <source>
        <dbReference type="EMBL" id="GAA3892540.1"/>
    </source>
</evidence>
<accession>A0ABP7L1K7</accession>
<reference evidence="3" key="1">
    <citation type="journal article" date="2019" name="Int. J. Syst. Evol. Microbiol.">
        <title>The Global Catalogue of Microorganisms (GCM) 10K type strain sequencing project: providing services to taxonomists for standard genome sequencing and annotation.</title>
        <authorList>
            <consortium name="The Broad Institute Genomics Platform"/>
            <consortium name="The Broad Institute Genome Sequencing Center for Infectious Disease"/>
            <person name="Wu L."/>
            <person name="Ma J."/>
        </authorList>
    </citation>
    <scope>NUCLEOTIDE SEQUENCE [LARGE SCALE GENOMIC DNA]</scope>
    <source>
        <strain evidence="3">JCM 17543</strain>
    </source>
</reference>
<dbReference type="EMBL" id="BAABBM010000001">
    <property type="protein sequence ID" value="GAA3892540.1"/>
    <property type="molecule type" value="Genomic_DNA"/>
</dbReference>
<proteinExistence type="predicted"/>
<evidence type="ECO:0000313" key="3">
    <source>
        <dbReference type="Proteomes" id="UP001500827"/>
    </source>
</evidence>
<organism evidence="2 3">
    <name type="scientific">Sphingomonas limnosediminicola</name>
    <dbReference type="NCBI Taxonomy" id="940133"/>
    <lineage>
        <taxon>Bacteria</taxon>
        <taxon>Pseudomonadati</taxon>
        <taxon>Pseudomonadota</taxon>
        <taxon>Alphaproteobacteria</taxon>
        <taxon>Sphingomonadales</taxon>
        <taxon>Sphingomonadaceae</taxon>
        <taxon>Sphingomonas</taxon>
    </lineage>
</organism>
<dbReference type="PIRSF" id="PIRSF029477">
    <property type="entry name" value="UCP029477"/>
    <property type="match status" value="1"/>
</dbReference>
<name>A0ABP7L1K7_9SPHN</name>
<dbReference type="SUPFAM" id="SSF47240">
    <property type="entry name" value="Ferritin-like"/>
    <property type="match status" value="1"/>
</dbReference>
<comment type="caution">
    <text evidence="2">The sequence shown here is derived from an EMBL/GenBank/DDBJ whole genome shotgun (WGS) entry which is preliminary data.</text>
</comment>